<organism evidence="1 2">
    <name type="scientific">Lactuca sativa</name>
    <name type="common">Garden lettuce</name>
    <dbReference type="NCBI Taxonomy" id="4236"/>
    <lineage>
        <taxon>Eukaryota</taxon>
        <taxon>Viridiplantae</taxon>
        <taxon>Streptophyta</taxon>
        <taxon>Embryophyta</taxon>
        <taxon>Tracheophyta</taxon>
        <taxon>Spermatophyta</taxon>
        <taxon>Magnoliopsida</taxon>
        <taxon>eudicotyledons</taxon>
        <taxon>Gunneridae</taxon>
        <taxon>Pentapetalae</taxon>
        <taxon>asterids</taxon>
        <taxon>campanulids</taxon>
        <taxon>Asterales</taxon>
        <taxon>Asteraceae</taxon>
        <taxon>Cichorioideae</taxon>
        <taxon>Cichorieae</taxon>
        <taxon>Lactucinae</taxon>
        <taxon>Lactuca</taxon>
    </lineage>
</organism>
<dbReference type="AlphaFoldDB" id="A0A9R1XNZ6"/>
<reference evidence="1 2" key="1">
    <citation type="journal article" date="2017" name="Nat. Commun.">
        <title>Genome assembly with in vitro proximity ligation data and whole-genome triplication in lettuce.</title>
        <authorList>
            <person name="Reyes-Chin-Wo S."/>
            <person name="Wang Z."/>
            <person name="Yang X."/>
            <person name="Kozik A."/>
            <person name="Arikit S."/>
            <person name="Song C."/>
            <person name="Xia L."/>
            <person name="Froenicke L."/>
            <person name="Lavelle D.O."/>
            <person name="Truco M.J."/>
            <person name="Xia R."/>
            <person name="Zhu S."/>
            <person name="Xu C."/>
            <person name="Xu H."/>
            <person name="Xu X."/>
            <person name="Cox K."/>
            <person name="Korf I."/>
            <person name="Meyers B.C."/>
            <person name="Michelmore R.W."/>
        </authorList>
    </citation>
    <scope>NUCLEOTIDE SEQUENCE [LARGE SCALE GENOMIC DNA]</scope>
    <source>
        <strain evidence="2">cv. Salinas</strain>
        <tissue evidence="1">Seedlings</tissue>
    </source>
</reference>
<name>A0A9R1XNZ6_LACSA</name>
<evidence type="ECO:0000313" key="1">
    <source>
        <dbReference type="EMBL" id="KAJ0219954.1"/>
    </source>
</evidence>
<proteinExistence type="predicted"/>
<sequence length="114" mass="13249">MFLIQEKSTKAKNTHAHHKYNHHLSRKGYDGLINDIMQETGKMEEEIDRTLLWKKARELKTGGYKSNVKMIVDKIYELQKLGSFGEVTCGAHDMLTEPWVLRNNVGLYEGWVNL</sequence>
<protein>
    <submittedName>
        <fullName evidence="1">Uncharacterized protein</fullName>
    </submittedName>
</protein>
<evidence type="ECO:0000313" key="2">
    <source>
        <dbReference type="Proteomes" id="UP000235145"/>
    </source>
</evidence>
<keyword evidence="2" id="KW-1185">Reference proteome</keyword>
<dbReference type="EMBL" id="NBSK02000002">
    <property type="protein sequence ID" value="KAJ0219954.1"/>
    <property type="molecule type" value="Genomic_DNA"/>
</dbReference>
<dbReference type="Proteomes" id="UP000235145">
    <property type="component" value="Unassembled WGS sequence"/>
</dbReference>
<accession>A0A9R1XNZ6</accession>
<gene>
    <name evidence="1" type="ORF">LSAT_V11C200062210</name>
</gene>
<comment type="caution">
    <text evidence="1">The sequence shown here is derived from an EMBL/GenBank/DDBJ whole genome shotgun (WGS) entry which is preliminary data.</text>
</comment>